<keyword evidence="8 12" id="KW-0406">Ion transport</keyword>
<dbReference type="FunFam" id="1.20.58.340:FF:000004">
    <property type="entry name" value="Magnesium transport protein CorA"/>
    <property type="match status" value="1"/>
</dbReference>
<dbReference type="InterPro" id="IPR045863">
    <property type="entry name" value="CorA_TM1_TM2"/>
</dbReference>
<reference evidence="13" key="1">
    <citation type="submission" date="2021-08" db="EMBL/GenBank/DDBJ databases">
        <title>Genome of a novel bacterium of the phylum Verrucomicrobia, Oleiharenicola sp. KSB-15.</title>
        <authorList>
            <person name="Chung J.-H."/>
            <person name="Ahn J.-H."/>
            <person name="Yoon Y."/>
            <person name="Kim D.-Y."/>
            <person name="An S.-H."/>
            <person name="Park I."/>
            <person name="Yeon J."/>
        </authorList>
    </citation>
    <scope>NUCLEOTIDE SEQUENCE</scope>
    <source>
        <strain evidence="13">KSB-15</strain>
    </source>
</reference>
<dbReference type="GO" id="GO:0015087">
    <property type="term" value="F:cobalt ion transmembrane transporter activity"/>
    <property type="evidence" value="ECO:0007669"/>
    <property type="project" value="UniProtKB-UniRule"/>
</dbReference>
<keyword evidence="3 12" id="KW-0813">Transport</keyword>
<dbReference type="InterPro" id="IPR004488">
    <property type="entry name" value="Mg/Co-transport_prot_CorA"/>
</dbReference>
<evidence type="ECO:0000256" key="8">
    <source>
        <dbReference type="ARBA" id="ARBA00023065"/>
    </source>
</evidence>
<dbReference type="NCBIfam" id="TIGR00383">
    <property type="entry name" value="corA"/>
    <property type="match status" value="1"/>
</dbReference>
<keyword evidence="6 12" id="KW-0460">Magnesium</keyword>
<keyword evidence="7 12" id="KW-1133">Transmembrane helix</keyword>
<dbReference type="SUPFAM" id="SSF143865">
    <property type="entry name" value="CorA soluble domain-like"/>
    <property type="match status" value="1"/>
</dbReference>
<dbReference type="InterPro" id="IPR002523">
    <property type="entry name" value="MgTranspt_CorA/ZnTranspt_ZntB"/>
</dbReference>
<accession>A0A8F9XK92</accession>
<dbReference type="GO" id="GO:0005886">
    <property type="term" value="C:plasma membrane"/>
    <property type="evidence" value="ECO:0007669"/>
    <property type="project" value="UniProtKB-SubCell"/>
</dbReference>
<keyword evidence="9 12" id="KW-0472">Membrane</keyword>
<dbReference type="Gene3D" id="3.30.460.20">
    <property type="entry name" value="CorA soluble domain-like"/>
    <property type="match status" value="1"/>
</dbReference>
<evidence type="ECO:0000256" key="4">
    <source>
        <dbReference type="ARBA" id="ARBA00022475"/>
    </source>
</evidence>
<dbReference type="SUPFAM" id="SSF144083">
    <property type="entry name" value="Magnesium transport protein CorA, transmembrane region"/>
    <property type="match status" value="1"/>
</dbReference>
<evidence type="ECO:0000256" key="10">
    <source>
        <dbReference type="ARBA" id="ARBA00034269"/>
    </source>
</evidence>
<evidence type="ECO:0000256" key="5">
    <source>
        <dbReference type="ARBA" id="ARBA00022692"/>
    </source>
</evidence>
<comment type="function">
    <text evidence="11">Mediates influx of magnesium ions. Alternates between open and closed states. Activated by low cytoplasmic Mg(2+) levels. Inactive when cytoplasmic Mg(2+) levels are high.</text>
</comment>
<protein>
    <recommendedName>
        <fullName evidence="12">Magnesium transport protein CorA</fullName>
    </recommendedName>
</protein>
<evidence type="ECO:0000256" key="6">
    <source>
        <dbReference type="ARBA" id="ARBA00022842"/>
    </source>
</evidence>
<evidence type="ECO:0000256" key="12">
    <source>
        <dbReference type="RuleBase" id="RU362010"/>
    </source>
</evidence>
<dbReference type="InterPro" id="IPR045861">
    <property type="entry name" value="CorA_cytoplasmic_dom"/>
</dbReference>
<dbReference type="GO" id="GO:0050897">
    <property type="term" value="F:cobalt ion binding"/>
    <property type="evidence" value="ECO:0007669"/>
    <property type="project" value="TreeGrafter"/>
</dbReference>
<feature type="transmembrane region" description="Helical" evidence="12">
    <location>
        <begin position="297"/>
        <end position="317"/>
    </location>
</feature>
<keyword evidence="5 12" id="KW-0812">Transmembrane</keyword>
<feature type="transmembrane region" description="Helical" evidence="12">
    <location>
        <begin position="265"/>
        <end position="285"/>
    </location>
</feature>
<keyword evidence="14" id="KW-1185">Reference proteome</keyword>
<dbReference type="PANTHER" id="PTHR46494:SF1">
    <property type="entry name" value="CORA FAMILY METAL ION TRANSPORTER (EUROFUNG)"/>
    <property type="match status" value="1"/>
</dbReference>
<evidence type="ECO:0000256" key="1">
    <source>
        <dbReference type="ARBA" id="ARBA00004651"/>
    </source>
</evidence>
<keyword evidence="4 12" id="KW-1003">Cell membrane</keyword>
<evidence type="ECO:0000256" key="3">
    <source>
        <dbReference type="ARBA" id="ARBA00022448"/>
    </source>
</evidence>
<gene>
    <name evidence="12 13" type="primary">corA</name>
    <name evidence="13" type="ORF">K0B96_02275</name>
</gene>
<dbReference type="GO" id="GO:0015095">
    <property type="term" value="F:magnesium ion transmembrane transporter activity"/>
    <property type="evidence" value="ECO:0007669"/>
    <property type="project" value="UniProtKB-UniRule"/>
</dbReference>
<evidence type="ECO:0000313" key="13">
    <source>
        <dbReference type="EMBL" id="QYM79463.1"/>
    </source>
</evidence>
<evidence type="ECO:0000256" key="9">
    <source>
        <dbReference type="ARBA" id="ARBA00023136"/>
    </source>
</evidence>
<evidence type="ECO:0000313" key="14">
    <source>
        <dbReference type="Proteomes" id="UP000825051"/>
    </source>
</evidence>
<dbReference type="KEGG" id="ole:K0B96_02275"/>
<dbReference type="GO" id="GO:0000287">
    <property type="term" value="F:magnesium ion binding"/>
    <property type="evidence" value="ECO:0007669"/>
    <property type="project" value="TreeGrafter"/>
</dbReference>
<dbReference type="Gene3D" id="1.20.58.340">
    <property type="entry name" value="Magnesium transport protein CorA, transmembrane region"/>
    <property type="match status" value="2"/>
</dbReference>
<dbReference type="AlphaFoldDB" id="A0A8F9XK92"/>
<comment type="similarity">
    <text evidence="2 12">Belongs to the CorA metal ion transporter (MIT) (TC 1.A.35) family.</text>
</comment>
<dbReference type="Proteomes" id="UP000825051">
    <property type="component" value="Chromosome"/>
</dbReference>
<comment type="subcellular location">
    <subcellularLocation>
        <location evidence="1">Cell membrane</location>
        <topology evidence="1">Multi-pass membrane protein</topology>
    </subcellularLocation>
    <subcellularLocation>
        <location evidence="12">Membrane</location>
        <topology evidence="12">Multi-pass membrane protein</topology>
    </subcellularLocation>
</comment>
<evidence type="ECO:0000256" key="7">
    <source>
        <dbReference type="ARBA" id="ARBA00022989"/>
    </source>
</evidence>
<dbReference type="RefSeq" id="WP_220163366.1">
    <property type="nucleotide sequence ID" value="NZ_CP080507.1"/>
</dbReference>
<evidence type="ECO:0000256" key="11">
    <source>
        <dbReference type="ARBA" id="ARBA00045497"/>
    </source>
</evidence>
<evidence type="ECO:0000256" key="2">
    <source>
        <dbReference type="ARBA" id="ARBA00009765"/>
    </source>
</evidence>
<name>A0A8F9XK92_9BACT</name>
<dbReference type="EMBL" id="CP080507">
    <property type="protein sequence ID" value="QYM79463.1"/>
    <property type="molecule type" value="Genomic_DNA"/>
</dbReference>
<comment type="catalytic activity">
    <reaction evidence="10">
        <text>Mg(2+)(in) = Mg(2+)(out)</text>
        <dbReference type="Rhea" id="RHEA:29827"/>
        <dbReference type="ChEBI" id="CHEBI:18420"/>
    </reaction>
</comment>
<sequence>MIQSFVFSDGKLAGRDLEIEALRIVRADKGLVLWVDLENPTDEEIKTILEGVFQFHPLAIEDCMTPSSLPKIEDYEDYLFVVTHAVEFTRTTKFATMEVDMFHGKDYLVTFHRTAVPSVTIMRDRMTKNAGVIARGPDRLAHTLLDLIVDHYGPVMDELRSELEEIEERMLARTPEKEFVNELLHVRGDFSRLRTIIRPQRDMIEKLARGESKMIRPIMLPYYRDVRDNLARLDETAINYHERLMLAFDIFLNKAAFEANEGIKFLTAVTAVTLPAVIIGGWYGMNFAHMPELQWRHGYLYAWTLMLTMTLVMIFYIKKKKWF</sequence>
<dbReference type="PANTHER" id="PTHR46494">
    <property type="entry name" value="CORA FAMILY METAL ION TRANSPORTER (EUROFUNG)"/>
    <property type="match status" value="1"/>
</dbReference>
<dbReference type="Pfam" id="PF01544">
    <property type="entry name" value="CorA"/>
    <property type="match status" value="1"/>
</dbReference>
<dbReference type="CDD" id="cd12822">
    <property type="entry name" value="TmCorA-like"/>
    <property type="match status" value="1"/>
</dbReference>
<proteinExistence type="inferred from homology"/>
<organism evidence="13 14">
    <name type="scientific">Horticoccus luteus</name>
    <dbReference type="NCBI Taxonomy" id="2862869"/>
    <lineage>
        <taxon>Bacteria</taxon>
        <taxon>Pseudomonadati</taxon>
        <taxon>Verrucomicrobiota</taxon>
        <taxon>Opitutia</taxon>
        <taxon>Opitutales</taxon>
        <taxon>Opitutaceae</taxon>
        <taxon>Horticoccus</taxon>
    </lineage>
</organism>